<dbReference type="Proteomes" id="UP001500279">
    <property type="component" value="Unassembled WGS sequence"/>
</dbReference>
<accession>A0ABP3V040</accession>
<organism evidence="1 2">
    <name type="scientific">Ideonella azotifigens</name>
    <dbReference type="NCBI Taxonomy" id="513160"/>
    <lineage>
        <taxon>Bacteria</taxon>
        <taxon>Pseudomonadati</taxon>
        <taxon>Pseudomonadota</taxon>
        <taxon>Betaproteobacteria</taxon>
        <taxon>Burkholderiales</taxon>
        <taxon>Sphaerotilaceae</taxon>
        <taxon>Ideonella</taxon>
    </lineage>
</organism>
<dbReference type="RefSeq" id="WP_231011166.1">
    <property type="nucleotide sequence ID" value="NZ_BAAAEW010000006.1"/>
</dbReference>
<proteinExistence type="predicted"/>
<dbReference type="Pfam" id="PF06073">
    <property type="entry name" value="DUF934"/>
    <property type="match status" value="1"/>
</dbReference>
<sequence length="159" mass="17517">MKFVSLQDTGWQAVDAAETAPAAAPQRLLTLAQWQAVRASWPAELPVAVTLPNTFDVEELAADLPRIALLALQFPKWTDGRAYSQARTLRARLGYQGEVRATGEVLVDMLSLLQRTGVDAVQLRADQREESARRALTLVTENYQGDVSQTRPLFARLAA</sequence>
<comment type="caution">
    <text evidence="1">The sequence shown here is derived from an EMBL/GenBank/DDBJ whole genome shotgun (WGS) entry which is preliminary data.</text>
</comment>
<protein>
    <recommendedName>
        <fullName evidence="3">DUF934 domain-containing protein</fullName>
    </recommendedName>
</protein>
<dbReference type="InterPro" id="IPR008318">
    <property type="entry name" value="UCP030820"/>
</dbReference>
<dbReference type="PIRSF" id="PIRSF030820">
    <property type="entry name" value="UCP030820"/>
    <property type="match status" value="1"/>
</dbReference>
<evidence type="ECO:0008006" key="3">
    <source>
        <dbReference type="Google" id="ProtNLM"/>
    </source>
</evidence>
<evidence type="ECO:0000313" key="1">
    <source>
        <dbReference type="EMBL" id="GAA0745815.1"/>
    </source>
</evidence>
<reference evidence="2" key="1">
    <citation type="journal article" date="2019" name="Int. J. Syst. Evol. Microbiol.">
        <title>The Global Catalogue of Microorganisms (GCM) 10K type strain sequencing project: providing services to taxonomists for standard genome sequencing and annotation.</title>
        <authorList>
            <consortium name="The Broad Institute Genomics Platform"/>
            <consortium name="The Broad Institute Genome Sequencing Center for Infectious Disease"/>
            <person name="Wu L."/>
            <person name="Ma J."/>
        </authorList>
    </citation>
    <scope>NUCLEOTIDE SEQUENCE [LARGE SCALE GENOMIC DNA]</scope>
    <source>
        <strain evidence="2">JCM 15503</strain>
    </source>
</reference>
<gene>
    <name evidence="1" type="ORF">GCM10009107_12580</name>
</gene>
<dbReference type="EMBL" id="BAAAEW010000006">
    <property type="protein sequence ID" value="GAA0745815.1"/>
    <property type="molecule type" value="Genomic_DNA"/>
</dbReference>
<evidence type="ECO:0000313" key="2">
    <source>
        <dbReference type="Proteomes" id="UP001500279"/>
    </source>
</evidence>
<name>A0ABP3V040_9BURK</name>
<keyword evidence="2" id="KW-1185">Reference proteome</keyword>